<proteinExistence type="predicted"/>
<dbReference type="HOGENOM" id="CLU_3086941_0_0_1"/>
<sequence length="52" mass="6136">MQRDWREHHFNCANVNSGTTDGISQMKSFELRRLRETLSLRTITFAPIRVKS</sequence>
<organism evidence="1 2">
    <name type="scientific">Botryotinia fuckeliana (strain T4)</name>
    <name type="common">Noble rot fungus</name>
    <name type="synonym">Botrytis cinerea</name>
    <dbReference type="NCBI Taxonomy" id="999810"/>
    <lineage>
        <taxon>Eukaryota</taxon>
        <taxon>Fungi</taxon>
        <taxon>Dikarya</taxon>
        <taxon>Ascomycota</taxon>
        <taxon>Pezizomycotina</taxon>
        <taxon>Leotiomycetes</taxon>
        <taxon>Helotiales</taxon>
        <taxon>Sclerotiniaceae</taxon>
        <taxon>Botrytis</taxon>
    </lineage>
</organism>
<reference evidence="2" key="1">
    <citation type="journal article" date="2011" name="PLoS Genet.">
        <title>Genomic analysis of the necrotrophic fungal pathogens Sclerotinia sclerotiorum and Botrytis cinerea.</title>
        <authorList>
            <person name="Amselem J."/>
            <person name="Cuomo C.A."/>
            <person name="van Kan J.A."/>
            <person name="Viaud M."/>
            <person name="Benito E.P."/>
            <person name="Couloux A."/>
            <person name="Coutinho P.M."/>
            <person name="de Vries R.P."/>
            <person name="Dyer P.S."/>
            <person name="Fillinger S."/>
            <person name="Fournier E."/>
            <person name="Gout L."/>
            <person name="Hahn M."/>
            <person name="Kohn L."/>
            <person name="Lapalu N."/>
            <person name="Plummer K.M."/>
            <person name="Pradier J.M."/>
            <person name="Quevillon E."/>
            <person name="Sharon A."/>
            <person name="Simon A."/>
            <person name="ten Have A."/>
            <person name="Tudzynski B."/>
            <person name="Tudzynski P."/>
            <person name="Wincker P."/>
            <person name="Andrew M."/>
            <person name="Anthouard V."/>
            <person name="Beever R.E."/>
            <person name="Beffa R."/>
            <person name="Benoit I."/>
            <person name="Bouzid O."/>
            <person name="Brault B."/>
            <person name="Chen Z."/>
            <person name="Choquer M."/>
            <person name="Collemare J."/>
            <person name="Cotton P."/>
            <person name="Danchin E.G."/>
            <person name="Da Silva C."/>
            <person name="Gautier A."/>
            <person name="Giraud C."/>
            <person name="Giraud T."/>
            <person name="Gonzalez C."/>
            <person name="Grossetete S."/>
            <person name="Guldener U."/>
            <person name="Henrissat B."/>
            <person name="Howlett B.J."/>
            <person name="Kodira C."/>
            <person name="Kretschmer M."/>
            <person name="Lappartient A."/>
            <person name="Leroch M."/>
            <person name="Levis C."/>
            <person name="Mauceli E."/>
            <person name="Neuveglise C."/>
            <person name="Oeser B."/>
            <person name="Pearson M."/>
            <person name="Poulain J."/>
            <person name="Poussereau N."/>
            <person name="Quesneville H."/>
            <person name="Rascle C."/>
            <person name="Schumacher J."/>
            <person name="Segurens B."/>
            <person name="Sexton A."/>
            <person name="Silva E."/>
            <person name="Sirven C."/>
            <person name="Soanes D.M."/>
            <person name="Talbot N.J."/>
            <person name="Templeton M."/>
            <person name="Yandava C."/>
            <person name="Yarden O."/>
            <person name="Zeng Q."/>
            <person name="Rollins J.A."/>
            <person name="Lebrun M.H."/>
            <person name="Dickman M."/>
        </authorList>
    </citation>
    <scope>NUCLEOTIDE SEQUENCE [LARGE SCALE GENOMIC DNA]</scope>
    <source>
        <strain evidence="2">T4</strain>
    </source>
</reference>
<dbReference type="AlphaFoldDB" id="G2XUP4"/>
<dbReference type="InParanoid" id="G2XUP4"/>
<evidence type="ECO:0000313" key="2">
    <source>
        <dbReference type="Proteomes" id="UP000008177"/>
    </source>
</evidence>
<dbReference type="EMBL" id="FQ790270">
    <property type="protein sequence ID" value="CCD44214.1"/>
    <property type="molecule type" value="Genomic_DNA"/>
</dbReference>
<name>G2XUP4_BOTF4</name>
<gene>
    <name evidence="1" type="ORF">BofuT4_uP057940.1</name>
</gene>
<accession>G2XUP4</accession>
<dbReference type="Proteomes" id="UP000008177">
    <property type="component" value="Unplaced contigs"/>
</dbReference>
<evidence type="ECO:0000313" key="1">
    <source>
        <dbReference type="EMBL" id="CCD44214.1"/>
    </source>
</evidence>
<protein>
    <submittedName>
        <fullName evidence="1">Uncharacterized protein</fullName>
    </submittedName>
</protein>